<reference evidence="1 2" key="1">
    <citation type="submission" date="2016-06" db="EMBL/GenBank/DDBJ databases">
        <title>Draft genome of Moraxella atlantae CCUG 66109.</title>
        <authorList>
            <person name="Salva-Serra F."/>
            <person name="Engstrom-Jakobsson H."/>
            <person name="Thorell K."/>
            <person name="Gonzales-Siles L."/>
            <person name="Karlsson R."/>
            <person name="Boulund F."/>
            <person name="Engstrand L."/>
            <person name="Kristiansson E."/>
            <person name="Moore E."/>
        </authorList>
    </citation>
    <scope>NUCLEOTIDE SEQUENCE [LARGE SCALE GENOMIC DNA]</scope>
    <source>
        <strain evidence="1 2">CCUG 66109</strain>
    </source>
</reference>
<dbReference type="Proteomes" id="UP000092508">
    <property type="component" value="Unassembled WGS sequence"/>
</dbReference>
<proteinExistence type="predicted"/>
<gene>
    <name evidence="1" type="ORF">A9308_06850</name>
</gene>
<evidence type="ECO:0000313" key="2">
    <source>
        <dbReference type="Proteomes" id="UP000092508"/>
    </source>
</evidence>
<dbReference type="Pfam" id="PF03692">
    <property type="entry name" value="CxxCxxCC"/>
    <property type="match status" value="1"/>
</dbReference>
<dbReference type="NCBIfam" id="NF003501">
    <property type="entry name" value="PRK05170.1-5"/>
    <property type="match status" value="1"/>
</dbReference>
<name>A0A1B8QCB5_9GAMM</name>
<dbReference type="NCBIfam" id="NF003507">
    <property type="entry name" value="PRK05170.2-5"/>
    <property type="match status" value="1"/>
</dbReference>
<dbReference type="STRING" id="34059.A9308_06850"/>
<dbReference type="PANTHER" id="PTHR37421">
    <property type="entry name" value="UPF0260 PROTEIN YCGN"/>
    <property type="match status" value="1"/>
</dbReference>
<dbReference type="RefSeq" id="WP_067236758.1">
    <property type="nucleotide sequence ID" value="NZ_CP171132.1"/>
</dbReference>
<evidence type="ECO:0000313" key="1">
    <source>
        <dbReference type="EMBL" id="OBX78298.1"/>
    </source>
</evidence>
<organism evidence="1 2">
    <name type="scientific">Faucicola atlantae</name>
    <dbReference type="NCBI Taxonomy" id="34059"/>
    <lineage>
        <taxon>Bacteria</taxon>
        <taxon>Pseudomonadati</taxon>
        <taxon>Pseudomonadota</taxon>
        <taxon>Gammaproteobacteria</taxon>
        <taxon>Moraxellales</taxon>
        <taxon>Moraxellaceae</taxon>
        <taxon>Faucicola</taxon>
    </lineage>
</organism>
<sequence>MPTNLLTPPIAPASNDPSPAVRPQFWQRFALAELNAAEWEALCDGCGACCLIKLQDDDTGEVEYTDVACQLLDCQTGACRHYPTRHRYVPDCIALDLNILPTMDWLPATCAYKRLYRGLPLPDWHHLITGDRALSLRQMQAANVSVAGRCVSETQVDEWEQEQRVIRWIKQ</sequence>
<dbReference type="PIRSF" id="PIRSF006173">
    <property type="entry name" value="UCP006173"/>
    <property type="match status" value="1"/>
</dbReference>
<dbReference type="AlphaFoldDB" id="A0A1B8QCB5"/>
<dbReference type="PANTHER" id="PTHR37421:SF1">
    <property type="entry name" value="UPF0260 PROTEIN YCGN"/>
    <property type="match status" value="1"/>
</dbReference>
<accession>A0A1B8QCB5</accession>
<dbReference type="InterPro" id="IPR005358">
    <property type="entry name" value="Puta_zinc/iron-chelating_dom"/>
</dbReference>
<dbReference type="InterPro" id="IPR008228">
    <property type="entry name" value="UCP006173"/>
</dbReference>
<dbReference type="EMBL" id="LZMZ01000018">
    <property type="protein sequence ID" value="OBX78298.1"/>
    <property type="molecule type" value="Genomic_DNA"/>
</dbReference>
<protein>
    <submittedName>
        <fullName evidence="1">Uncharacterized protein</fullName>
    </submittedName>
</protein>
<comment type="caution">
    <text evidence="1">The sequence shown here is derived from an EMBL/GenBank/DDBJ whole genome shotgun (WGS) entry which is preliminary data.</text>
</comment>
<dbReference type="OrthoDB" id="9786855at2"/>